<dbReference type="InterPro" id="IPR023194">
    <property type="entry name" value="eIF3-like_dom_sf"/>
</dbReference>
<evidence type="ECO:0000256" key="2">
    <source>
        <dbReference type="ARBA" id="ARBA00022540"/>
    </source>
</evidence>
<protein>
    <submittedName>
        <fullName evidence="5">Eukaryotic translation initiation factor 3 subunit J</fullName>
    </submittedName>
</protein>
<dbReference type="GO" id="GO:0005852">
    <property type="term" value="C:eukaryotic translation initiation factor 3 complex"/>
    <property type="evidence" value="ECO:0007669"/>
    <property type="project" value="InterPro"/>
</dbReference>
<dbReference type="InterPro" id="IPR013906">
    <property type="entry name" value="eIF3j"/>
</dbReference>
<dbReference type="Gene3D" id="1.10.246.60">
    <property type="entry name" value="Eukaryotic translation initiation factor 3 like domains"/>
    <property type="match status" value="1"/>
</dbReference>
<feature type="compositionally biased region" description="Basic and acidic residues" evidence="4">
    <location>
        <begin position="59"/>
        <end position="74"/>
    </location>
</feature>
<dbReference type="OrthoDB" id="5154at2759"/>
<dbReference type="PANTHER" id="PTHR21681">
    <property type="entry name" value="EUKARYOTIC TRANSLATION INITIATION FACTOR 3 SUBUNIT J"/>
    <property type="match status" value="1"/>
</dbReference>
<dbReference type="EMBL" id="NBIV01000251">
    <property type="protein sequence ID" value="PXF40919.1"/>
    <property type="molecule type" value="Genomic_DNA"/>
</dbReference>
<dbReference type="Pfam" id="PF08597">
    <property type="entry name" value="eIF3_subunit"/>
    <property type="match status" value="1"/>
</dbReference>
<keyword evidence="6" id="KW-1185">Reference proteome</keyword>
<evidence type="ECO:0000313" key="6">
    <source>
        <dbReference type="Proteomes" id="UP000247409"/>
    </source>
</evidence>
<feature type="compositionally biased region" description="Acidic residues" evidence="4">
    <location>
        <begin position="30"/>
        <end position="40"/>
    </location>
</feature>
<evidence type="ECO:0000256" key="3">
    <source>
        <dbReference type="ARBA" id="ARBA00022917"/>
    </source>
</evidence>
<organism evidence="5 6">
    <name type="scientific">Gracilariopsis chorda</name>
    <dbReference type="NCBI Taxonomy" id="448386"/>
    <lineage>
        <taxon>Eukaryota</taxon>
        <taxon>Rhodophyta</taxon>
        <taxon>Florideophyceae</taxon>
        <taxon>Rhodymeniophycidae</taxon>
        <taxon>Gracilariales</taxon>
        <taxon>Gracilariaceae</taxon>
        <taxon>Gracilariopsis</taxon>
    </lineage>
</organism>
<evidence type="ECO:0000256" key="1">
    <source>
        <dbReference type="ARBA" id="ARBA00022490"/>
    </source>
</evidence>
<proteinExistence type="predicted"/>
<keyword evidence="3" id="KW-0648">Protein biosynthesis</keyword>
<keyword evidence="1" id="KW-0963">Cytoplasm</keyword>
<keyword evidence="2 5" id="KW-0396">Initiation factor</keyword>
<dbReference type="STRING" id="448386.A0A2V3IFP7"/>
<dbReference type="AlphaFoldDB" id="A0A2V3IFP7"/>
<sequence>MASWDDDDDWDAHPPPAPTFHASSNALGNWDDEDQSDDEQIELKKAPAPMKPSKLRAKALKEKEDQQRQREVQRVLARQKELDEMDAVQRKIRQQQIVEEADLENAKELFMVAAPSDAMAPPSQPTLDDFKPQSDADFSKFARMMGDRCAALNDNPKRSARFMHFIKEMLRVAVKDLGPDDTKQLSTFVGVLSNEKRDEFKRAKGIKKKSNKKSHVRVDKATDMRDDVYDDFADDFM</sequence>
<evidence type="ECO:0000313" key="5">
    <source>
        <dbReference type="EMBL" id="PXF40919.1"/>
    </source>
</evidence>
<reference evidence="5 6" key="1">
    <citation type="journal article" date="2018" name="Mol. Biol. Evol.">
        <title>Analysis of the draft genome of the red seaweed Gracilariopsis chorda provides insights into genome size evolution in Rhodophyta.</title>
        <authorList>
            <person name="Lee J."/>
            <person name="Yang E.C."/>
            <person name="Graf L."/>
            <person name="Yang J.H."/>
            <person name="Qiu H."/>
            <person name="Zel Zion U."/>
            <person name="Chan C.X."/>
            <person name="Stephens T.G."/>
            <person name="Weber A.P.M."/>
            <person name="Boo G.H."/>
            <person name="Boo S.M."/>
            <person name="Kim K.M."/>
            <person name="Shin Y."/>
            <person name="Jung M."/>
            <person name="Lee S.J."/>
            <person name="Yim H.S."/>
            <person name="Lee J.H."/>
            <person name="Bhattacharya D."/>
            <person name="Yoon H.S."/>
        </authorList>
    </citation>
    <scope>NUCLEOTIDE SEQUENCE [LARGE SCALE GENOMIC DNA]</scope>
    <source>
        <strain evidence="5 6">SKKU-2015</strain>
        <tissue evidence="5">Whole body</tissue>
    </source>
</reference>
<dbReference type="GO" id="GO:0003743">
    <property type="term" value="F:translation initiation factor activity"/>
    <property type="evidence" value="ECO:0007669"/>
    <property type="project" value="UniProtKB-KW"/>
</dbReference>
<comment type="caution">
    <text evidence="5">The sequence shown here is derived from an EMBL/GenBank/DDBJ whole genome shotgun (WGS) entry which is preliminary data.</text>
</comment>
<dbReference type="PANTHER" id="PTHR21681:SF0">
    <property type="entry name" value="EUKARYOTIC TRANSLATION INITIATION FACTOR 3 SUBUNIT J"/>
    <property type="match status" value="1"/>
</dbReference>
<accession>A0A2V3IFP7</accession>
<gene>
    <name evidence="5" type="ORF">BWQ96_09365</name>
</gene>
<evidence type="ECO:0000256" key="4">
    <source>
        <dbReference type="SAM" id="MobiDB-lite"/>
    </source>
</evidence>
<dbReference type="Proteomes" id="UP000247409">
    <property type="component" value="Unassembled WGS sequence"/>
</dbReference>
<name>A0A2V3IFP7_9FLOR</name>
<feature type="compositionally biased region" description="Acidic residues" evidence="4">
    <location>
        <begin position="1"/>
        <end position="10"/>
    </location>
</feature>
<feature type="region of interest" description="Disordered" evidence="4">
    <location>
        <begin position="1"/>
        <end position="74"/>
    </location>
</feature>